<evidence type="ECO:0000256" key="5">
    <source>
        <dbReference type="ARBA" id="ARBA00039114"/>
    </source>
</evidence>
<comment type="catalytic activity">
    <reaction evidence="13">
        <text>serotonin + acetyl-CoA = N-acetylserotonin + CoA + H(+)</text>
        <dbReference type="Rhea" id="RHEA:25217"/>
        <dbReference type="ChEBI" id="CHEBI:15378"/>
        <dbReference type="ChEBI" id="CHEBI:17697"/>
        <dbReference type="ChEBI" id="CHEBI:57287"/>
        <dbReference type="ChEBI" id="CHEBI:57288"/>
        <dbReference type="ChEBI" id="CHEBI:350546"/>
        <dbReference type="EC" id="2.3.1.87"/>
    </reaction>
    <physiologicalReaction direction="left-to-right" evidence="13">
        <dbReference type="Rhea" id="RHEA:25218"/>
    </physiologicalReaction>
</comment>
<evidence type="ECO:0000256" key="1">
    <source>
        <dbReference type="ARBA" id="ARBA00022679"/>
    </source>
</evidence>
<comment type="catalytic activity">
    <reaction evidence="11">
        <text>serotonin + hexadecanoyl-CoA = N-hexadecanoyl-serotonin + CoA + H(+)</text>
        <dbReference type="Rhea" id="RHEA:51384"/>
        <dbReference type="ChEBI" id="CHEBI:15378"/>
        <dbReference type="ChEBI" id="CHEBI:57287"/>
        <dbReference type="ChEBI" id="CHEBI:57379"/>
        <dbReference type="ChEBI" id="CHEBI:134059"/>
        <dbReference type="ChEBI" id="CHEBI:350546"/>
    </reaction>
    <physiologicalReaction direction="left-to-right" evidence="11">
        <dbReference type="Rhea" id="RHEA:51385"/>
    </physiologicalReaction>
</comment>
<evidence type="ECO:0000256" key="11">
    <source>
        <dbReference type="ARBA" id="ARBA00052178"/>
    </source>
</evidence>
<evidence type="ECO:0000256" key="3">
    <source>
        <dbReference type="ARBA" id="ARBA00037926"/>
    </source>
</evidence>
<dbReference type="InterPro" id="IPR016181">
    <property type="entry name" value="Acyl_CoA_acyltransferase"/>
</dbReference>
<dbReference type="PANTHER" id="PTHR20905">
    <property type="entry name" value="N-ACETYLTRANSFERASE-RELATED"/>
    <property type="match status" value="1"/>
</dbReference>
<comment type="pathway">
    <text evidence="3">Aromatic compound metabolism; melatonin biosynthesis; melatonin from serotonin: step 1/2.</text>
</comment>
<evidence type="ECO:0000256" key="7">
    <source>
        <dbReference type="ARBA" id="ARBA00050849"/>
    </source>
</evidence>
<evidence type="ECO:0000256" key="9">
    <source>
        <dbReference type="ARBA" id="ARBA00051711"/>
    </source>
</evidence>
<name>A0A5E4N830_9HEMI</name>
<protein>
    <recommendedName>
        <fullName evidence="5">aralkylamine N-acetyltransferase</fullName>
        <ecNumber evidence="5">2.3.1.87</ecNumber>
    </recommendedName>
</protein>
<comment type="catalytic activity">
    <reaction evidence="10">
        <text>serotonin + (9Z)-octadecenoyl-CoA = N-(9Z-octadecenoyl)-serotonin + CoA + H(+)</text>
        <dbReference type="Rhea" id="RHEA:51392"/>
        <dbReference type="ChEBI" id="CHEBI:15378"/>
        <dbReference type="ChEBI" id="CHEBI:57287"/>
        <dbReference type="ChEBI" id="CHEBI:57387"/>
        <dbReference type="ChEBI" id="CHEBI:134064"/>
        <dbReference type="ChEBI" id="CHEBI:350546"/>
    </reaction>
    <physiologicalReaction direction="left-to-right" evidence="10">
        <dbReference type="Rhea" id="RHEA:51393"/>
    </physiologicalReaction>
</comment>
<dbReference type="FunFam" id="3.40.630.30:FF:000046">
    <property type="entry name" value="Dopamine N-acetyltransferase"/>
    <property type="match status" value="1"/>
</dbReference>
<comment type="similarity">
    <text evidence="4">Belongs to the acetyltransferase family. AANAT subfamily.</text>
</comment>
<comment type="catalytic activity">
    <reaction evidence="12">
        <text>dopamine + hexadecanoyl-CoA = N-hexadecanoyl-dopamine + CoA + H(+)</text>
        <dbReference type="Rhea" id="RHEA:51376"/>
        <dbReference type="ChEBI" id="CHEBI:15378"/>
        <dbReference type="ChEBI" id="CHEBI:57287"/>
        <dbReference type="ChEBI" id="CHEBI:57379"/>
        <dbReference type="ChEBI" id="CHEBI:59905"/>
        <dbReference type="ChEBI" id="CHEBI:134058"/>
    </reaction>
    <physiologicalReaction direction="left-to-right" evidence="12">
        <dbReference type="Rhea" id="RHEA:51377"/>
    </physiologicalReaction>
</comment>
<reference evidence="15 16" key="1">
    <citation type="submission" date="2019-08" db="EMBL/GenBank/DDBJ databases">
        <authorList>
            <person name="Alioto T."/>
            <person name="Alioto T."/>
            <person name="Gomez Garrido J."/>
        </authorList>
    </citation>
    <scope>NUCLEOTIDE SEQUENCE [LARGE SCALE GENOMIC DNA]</scope>
</reference>
<keyword evidence="2 15" id="KW-0012">Acyltransferase</keyword>
<dbReference type="Pfam" id="PF00583">
    <property type="entry name" value="Acetyltransf_1"/>
    <property type="match status" value="1"/>
</dbReference>
<evidence type="ECO:0000256" key="8">
    <source>
        <dbReference type="ARBA" id="ARBA00051284"/>
    </source>
</evidence>
<evidence type="ECO:0000256" key="4">
    <source>
        <dbReference type="ARBA" id="ARBA00038182"/>
    </source>
</evidence>
<dbReference type="AlphaFoldDB" id="A0A5E4N830"/>
<organism evidence="15 16">
    <name type="scientific">Cinara cedri</name>
    <dbReference type="NCBI Taxonomy" id="506608"/>
    <lineage>
        <taxon>Eukaryota</taxon>
        <taxon>Metazoa</taxon>
        <taxon>Ecdysozoa</taxon>
        <taxon>Arthropoda</taxon>
        <taxon>Hexapoda</taxon>
        <taxon>Insecta</taxon>
        <taxon>Pterygota</taxon>
        <taxon>Neoptera</taxon>
        <taxon>Paraneoptera</taxon>
        <taxon>Hemiptera</taxon>
        <taxon>Sternorrhyncha</taxon>
        <taxon>Aphidomorpha</taxon>
        <taxon>Aphidoidea</taxon>
        <taxon>Aphididae</taxon>
        <taxon>Lachninae</taxon>
        <taxon>Cinara</taxon>
    </lineage>
</organism>
<accession>A0A5E4N830</accession>
<feature type="domain" description="N-acetyltransferase" evidence="14">
    <location>
        <begin position="144"/>
        <end position="202"/>
    </location>
</feature>
<dbReference type="OrthoDB" id="41532at2759"/>
<comment type="catalytic activity">
    <reaction evidence="8">
        <text>serotonin + (5Z,8Z,11Z,14Z)-eicosatetraenoyl-CoA = N-[(5Z,8Z,11Z,14Z)-eicosatetraenoyl]-serotonin + CoA + H(+)</text>
        <dbReference type="Rhea" id="RHEA:51396"/>
        <dbReference type="ChEBI" id="CHEBI:15378"/>
        <dbReference type="ChEBI" id="CHEBI:57287"/>
        <dbReference type="ChEBI" id="CHEBI:57368"/>
        <dbReference type="ChEBI" id="CHEBI:132255"/>
        <dbReference type="ChEBI" id="CHEBI:350546"/>
    </reaction>
    <physiologicalReaction direction="left-to-right" evidence="8">
        <dbReference type="Rhea" id="RHEA:51397"/>
    </physiologicalReaction>
</comment>
<keyword evidence="16" id="KW-1185">Reference proteome</keyword>
<dbReference type="InterPro" id="IPR000182">
    <property type="entry name" value="GNAT_dom"/>
</dbReference>
<dbReference type="EC" id="2.3.1.87" evidence="5"/>
<dbReference type="EMBL" id="CABPRJ010001898">
    <property type="protein sequence ID" value="VVC39908.1"/>
    <property type="molecule type" value="Genomic_DNA"/>
</dbReference>
<evidence type="ECO:0000256" key="10">
    <source>
        <dbReference type="ARBA" id="ARBA00051823"/>
    </source>
</evidence>
<comment type="catalytic activity">
    <reaction evidence="6">
        <text>dopamine + (9Z)-octadecenoyl-CoA = N-(9Z-octadecanoyl)-dopamine + CoA + H(+)</text>
        <dbReference type="Rhea" id="RHEA:51380"/>
        <dbReference type="ChEBI" id="CHEBI:15378"/>
        <dbReference type="ChEBI" id="CHEBI:31883"/>
        <dbReference type="ChEBI" id="CHEBI:57287"/>
        <dbReference type="ChEBI" id="CHEBI:57387"/>
        <dbReference type="ChEBI" id="CHEBI:59905"/>
    </reaction>
    <physiologicalReaction direction="left-to-right" evidence="6">
        <dbReference type="Rhea" id="RHEA:51381"/>
    </physiologicalReaction>
</comment>
<evidence type="ECO:0000313" key="15">
    <source>
        <dbReference type="EMBL" id="VVC39908.1"/>
    </source>
</evidence>
<comment type="catalytic activity">
    <reaction evidence="7">
        <text>serotonin + octadecanoyl-CoA = N-octadecanoyl-serotonin + CoA + H(+)</text>
        <dbReference type="Rhea" id="RHEA:51400"/>
        <dbReference type="ChEBI" id="CHEBI:15378"/>
        <dbReference type="ChEBI" id="CHEBI:57287"/>
        <dbReference type="ChEBI" id="CHEBI:57394"/>
        <dbReference type="ChEBI" id="CHEBI:134065"/>
        <dbReference type="ChEBI" id="CHEBI:350546"/>
    </reaction>
    <physiologicalReaction direction="left-to-right" evidence="7">
        <dbReference type="Rhea" id="RHEA:51401"/>
    </physiologicalReaction>
</comment>
<dbReference type="Proteomes" id="UP000325440">
    <property type="component" value="Unassembled WGS sequence"/>
</dbReference>
<evidence type="ECO:0000256" key="13">
    <source>
        <dbReference type="ARBA" id="ARBA00052491"/>
    </source>
</evidence>
<proteinExistence type="inferred from homology"/>
<evidence type="ECO:0000256" key="6">
    <source>
        <dbReference type="ARBA" id="ARBA00050189"/>
    </source>
</evidence>
<evidence type="ECO:0000256" key="2">
    <source>
        <dbReference type="ARBA" id="ARBA00023315"/>
    </source>
</evidence>
<evidence type="ECO:0000313" key="16">
    <source>
        <dbReference type="Proteomes" id="UP000325440"/>
    </source>
</evidence>
<dbReference type="PANTHER" id="PTHR20905:SF1">
    <property type="entry name" value="AT07410P-RELATED"/>
    <property type="match status" value="1"/>
</dbReference>
<dbReference type="CDD" id="cd04301">
    <property type="entry name" value="NAT_SF"/>
    <property type="match status" value="1"/>
</dbReference>
<comment type="catalytic activity">
    <reaction evidence="9">
        <text>dopamine + acetyl-CoA = N-acetyldopamine + CoA + H(+)</text>
        <dbReference type="Rhea" id="RHEA:51388"/>
        <dbReference type="ChEBI" id="CHEBI:15378"/>
        <dbReference type="ChEBI" id="CHEBI:57287"/>
        <dbReference type="ChEBI" id="CHEBI:57288"/>
        <dbReference type="ChEBI" id="CHEBI:59905"/>
        <dbReference type="ChEBI" id="CHEBI:125678"/>
    </reaction>
    <physiologicalReaction direction="left-to-right" evidence="9">
        <dbReference type="Rhea" id="RHEA:51389"/>
    </physiologicalReaction>
</comment>
<dbReference type="GO" id="GO:0004059">
    <property type="term" value="F:aralkylamine N-acetyltransferase activity"/>
    <property type="evidence" value="ECO:0007669"/>
    <property type="project" value="UniProtKB-EC"/>
</dbReference>
<gene>
    <name evidence="15" type="ORF">CINCED_3A011607</name>
</gene>
<dbReference type="SUPFAM" id="SSF55729">
    <property type="entry name" value="Acyl-CoA N-acyltransferases (Nat)"/>
    <property type="match status" value="1"/>
</dbReference>
<sequence length="239" mass="27697">MCMINNNTYIALSVYKMSETDGKYDIMPMNPDDKPTVVQFLKEFFFRRGPLLMSSKLWEDAETMDKLTTHRLRILDTGIVFKAVSTNGDLMGVILNEIITRDCVGLDDDEDSRRLQEKSVNFKKLMNFYKKIDRESDVFGKYPEVNRIMHINLVAVDDTFKRRGVCTALFDKTKELALENQCPVVHVECSSHFSAAAAMRLGYRCIYSLNYRKFKDEDGQTMFNPQPPHEEYQVLVLDV</sequence>
<dbReference type="Gene3D" id="3.40.630.30">
    <property type="match status" value="1"/>
</dbReference>
<evidence type="ECO:0000256" key="12">
    <source>
        <dbReference type="ARBA" id="ARBA00052335"/>
    </source>
</evidence>
<keyword evidence="1 15" id="KW-0808">Transferase</keyword>
<evidence type="ECO:0000259" key="14">
    <source>
        <dbReference type="Pfam" id="PF00583"/>
    </source>
</evidence>